<dbReference type="PATRIC" id="fig|862962.3.peg.1841"/>
<accession>E1WUT7</accession>
<feature type="signal peptide" evidence="5">
    <location>
        <begin position="1"/>
        <end position="27"/>
    </location>
</feature>
<comment type="similarity">
    <text evidence="2">Belongs to the bacteroidetes fimbrillin superfamily. FimA/Mfa1 family.</text>
</comment>
<dbReference type="GO" id="GO:0009289">
    <property type="term" value="C:pilus"/>
    <property type="evidence" value="ECO:0007669"/>
    <property type="project" value="UniProtKB-SubCell"/>
</dbReference>
<evidence type="ECO:0000256" key="4">
    <source>
        <dbReference type="ARBA" id="ARBA00023263"/>
    </source>
</evidence>
<name>E1WUT7_BACF6</name>
<dbReference type="Pfam" id="PF06321">
    <property type="entry name" value="P_gingi_FimA"/>
    <property type="match status" value="1"/>
</dbReference>
<dbReference type="KEGG" id="bfg:BF638R_1822"/>
<dbReference type="AlphaFoldDB" id="E1WUT7"/>
<gene>
    <name evidence="7" type="ordered locus">BF638R_1822</name>
</gene>
<comment type="subcellular location">
    <subcellularLocation>
        <location evidence="1">Fimbrium</location>
    </subcellularLocation>
</comment>
<organism evidence="7 8">
    <name type="scientific">Bacteroides fragilis (strain 638R)</name>
    <dbReference type="NCBI Taxonomy" id="862962"/>
    <lineage>
        <taxon>Bacteria</taxon>
        <taxon>Pseudomonadati</taxon>
        <taxon>Bacteroidota</taxon>
        <taxon>Bacteroidia</taxon>
        <taxon>Bacteroidales</taxon>
        <taxon>Bacteroidaceae</taxon>
        <taxon>Bacteroides</taxon>
    </lineage>
</organism>
<evidence type="ECO:0000256" key="2">
    <source>
        <dbReference type="ARBA" id="ARBA00006011"/>
    </source>
</evidence>
<dbReference type="HOGENOM" id="CLU_513561_0_0_10"/>
<reference evidence="7 8" key="1">
    <citation type="journal article" date="2010" name="Microbiology">
        <title>Twenty-eight divergent polysaccharide loci specifying within- and amongst-strain capsule diversity in three strains of Bacteroides fragilis.</title>
        <authorList>
            <person name="Patrick S."/>
            <person name="Blakely G.W."/>
            <person name="Houston S."/>
            <person name="Moore J."/>
            <person name="Abratt V.R."/>
            <person name="Bertalan M."/>
            <person name="Cerdeno-Tarraga A.M."/>
            <person name="Quail M.A."/>
            <person name="Corton N."/>
            <person name="Corton C."/>
            <person name="Bignell A."/>
            <person name="Barron A."/>
            <person name="Clark L."/>
            <person name="Bentley S.D."/>
            <person name="Parkhill J."/>
        </authorList>
    </citation>
    <scope>NUCLEOTIDE SEQUENCE [LARGE SCALE GENOMIC DNA]</scope>
    <source>
        <strain evidence="7 8">638R</strain>
    </source>
</reference>
<evidence type="ECO:0000256" key="5">
    <source>
        <dbReference type="SAM" id="SignalP"/>
    </source>
</evidence>
<evidence type="ECO:0000256" key="1">
    <source>
        <dbReference type="ARBA" id="ARBA00004561"/>
    </source>
</evidence>
<dbReference type="Proteomes" id="UP000008560">
    <property type="component" value="Chromosome"/>
</dbReference>
<sequence>MIKGEYSMKRILICRLMVFLTVALVSCSDDTSESIPQNPDKDMYLRVNVPRTYASGADETDSKETVINGIDVLVFAPGTASQSGLFLKSVSEGTPVTGKNTFQVTMPVGEGLEVHVFTNCHEELVRSGAYKGLGMKMDALLEKMISKVENNSTGTDCLPMHGFLSGVTVAKESVGKTLSVPVLRSVAAVQAKVDEAHTGNPGELLDSEGKVIFKLREFYAYFPADSGRLAPLKEVYETAVAGSEEEKKTRNVVKTTLPDKLGVRPIGDKLFLKSETPVALAGPLYLYENTYYSDNGFDQPGSVAGNAQVATTRLVVGGVYGEDTEVSYYRIDLTDPDDPKKLVEILRNHKYTFQIMNVSGSGYDNPDDAAVGVPMNIYVKVIDWIDVNTEIDFDRENWFSSATKKIVLSGYADSQKSVSIDSDVTFGPFWQLSFNTSSTVNGNASVVPVTVAEGAASAMISNDRYEITVTGNTLTVKAKKSYGDLPAGQAYDDDFYIKVKNLTVHFKLTQVDRSPDDWGNGGTQEDEL</sequence>
<evidence type="ECO:0000256" key="3">
    <source>
        <dbReference type="ARBA" id="ARBA00022729"/>
    </source>
</evidence>
<keyword evidence="3 5" id="KW-0732">Signal</keyword>
<feature type="domain" description="Major fimbrial subunit protein N-terminal" evidence="6">
    <location>
        <begin position="44"/>
        <end position="204"/>
    </location>
</feature>
<evidence type="ECO:0000313" key="8">
    <source>
        <dbReference type="Proteomes" id="UP000008560"/>
    </source>
</evidence>
<dbReference type="Gene3D" id="2.60.40.3690">
    <property type="match status" value="1"/>
</dbReference>
<proteinExistence type="inferred from homology"/>
<keyword evidence="4" id="KW-0281">Fimbrium</keyword>
<evidence type="ECO:0000313" key="7">
    <source>
        <dbReference type="EMBL" id="CBW22346.1"/>
    </source>
</evidence>
<dbReference type="InterPro" id="IPR029141">
    <property type="entry name" value="FimA_N"/>
</dbReference>
<feature type="chain" id="PRO_5003154282" evidence="5">
    <location>
        <begin position="28"/>
        <end position="528"/>
    </location>
</feature>
<evidence type="ECO:0000259" key="6">
    <source>
        <dbReference type="Pfam" id="PF06321"/>
    </source>
</evidence>
<dbReference type="EMBL" id="FQ312004">
    <property type="protein sequence ID" value="CBW22346.1"/>
    <property type="molecule type" value="Genomic_DNA"/>
</dbReference>
<protein>
    <submittedName>
        <fullName evidence="7">Possible ATP/GTP-binding chaperonin</fullName>
    </submittedName>
</protein>
<dbReference type="PROSITE" id="PS51257">
    <property type="entry name" value="PROKAR_LIPOPROTEIN"/>
    <property type="match status" value="1"/>
</dbReference>